<evidence type="ECO:0000313" key="2">
    <source>
        <dbReference type="Proteomes" id="UP000308836"/>
    </source>
</evidence>
<reference evidence="1" key="1">
    <citation type="submission" date="2019-04" db="EMBL/GenBank/DDBJ databases">
        <title>Microbes associate with the intestines of laboratory mice.</title>
        <authorList>
            <person name="Navarre W."/>
            <person name="Wong E."/>
            <person name="Huang K."/>
            <person name="Tropini C."/>
            <person name="Ng K."/>
            <person name="Yu B."/>
        </authorList>
    </citation>
    <scope>NUCLEOTIDE SEQUENCE</scope>
    <source>
        <strain evidence="1">NM09_H32</strain>
    </source>
</reference>
<dbReference type="EMBL" id="SRYG01000027">
    <property type="protein sequence ID" value="TGY64947.1"/>
    <property type="molecule type" value="Genomic_DNA"/>
</dbReference>
<evidence type="ECO:0000313" key="1">
    <source>
        <dbReference type="EMBL" id="TGY64947.1"/>
    </source>
</evidence>
<protein>
    <submittedName>
        <fullName evidence="1">Crp/Fnr family transcriptional regulator</fullName>
    </submittedName>
</protein>
<gene>
    <name evidence="1" type="ORF">E5336_10895</name>
</gene>
<sequence length="181" mass="21183">MKRQRLPKGRIEILEYEKEERIIAMDEKMTCLLFIVRGTIHIYGVEPDGTQYSIVAAQEETILGVVEFLLDRPSPYFAQAASVVWAVFVPFSSALKQDSELLWLLGQHLATIQLRQSFFDLRRDDLETRIARYMRWKKEPVTILELLANVHGSRRHVQRVLARLKEQGVVTRLKKGLYTWR</sequence>
<keyword evidence="2" id="KW-1185">Reference proteome</keyword>
<accession>A0AC61R4S2</accession>
<dbReference type="Proteomes" id="UP000308836">
    <property type="component" value="Unassembled WGS sequence"/>
</dbReference>
<name>A0AC61R4S2_9FIRM</name>
<organism evidence="1 2">
    <name type="scientific">Dubosiella muris</name>
    <dbReference type="NCBI Taxonomy" id="3038133"/>
    <lineage>
        <taxon>Bacteria</taxon>
        <taxon>Bacillati</taxon>
        <taxon>Bacillota</taxon>
        <taxon>Erysipelotrichia</taxon>
        <taxon>Erysipelotrichales</taxon>
        <taxon>Erysipelotrichaceae</taxon>
        <taxon>Dubosiella</taxon>
    </lineage>
</organism>
<proteinExistence type="predicted"/>
<comment type="caution">
    <text evidence="1">The sequence shown here is derived from an EMBL/GenBank/DDBJ whole genome shotgun (WGS) entry which is preliminary data.</text>
</comment>